<evidence type="ECO:0000313" key="8">
    <source>
        <dbReference type="Proteomes" id="UP000053232"/>
    </source>
</evidence>
<evidence type="ECO:0000256" key="4">
    <source>
        <dbReference type="ARBA" id="ARBA00022691"/>
    </source>
</evidence>
<dbReference type="PROSITE" id="PS51143">
    <property type="entry name" value="MT_A70"/>
    <property type="match status" value="1"/>
</dbReference>
<dbReference type="PANTHER" id="PTHR12829">
    <property type="entry name" value="N6-ADENOSINE-METHYLTRANSFERASE"/>
    <property type="match status" value="1"/>
</dbReference>
<dbReference type="InterPro" id="IPR029063">
    <property type="entry name" value="SAM-dependent_MTases_sf"/>
</dbReference>
<dbReference type="Pfam" id="PF05063">
    <property type="entry name" value="MT-A70"/>
    <property type="match status" value="1"/>
</dbReference>
<evidence type="ECO:0000256" key="2">
    <source>
        <dbReference type="ARBA" id="ARBA00022603"/>
    </source>
</evidence>
<organism evidence="7 8">
    <name type="scientific">Oxytricha trifallax</name>
    <dbReference type="NCBI Taxonomy" id="1172189"/>
    <lineage>
        <taxon>Eukaryota</taxon>
        <taxon>Sar</taxon>
        <taxon>Alveolata</taxon>
        <taxon>Ciliophora</taxon>
        <taxon>Intramacronucleata</taxon>
        <taxon>Spirotrichea</taxon>
        <taxon>Stichotrichia</taxon>
        <taxon>Sporadotrichida</taxon>
        <taxon>Oxytrichidae</taxon>
        <taxon>Oxytrichinae</taxon>
        <taxon>Oxytricha</taxon>
    </lineage>
</organism>
<comment type="similarity">
    <text evidence="6">Belongs to the MT-A70-like family.</text>
</comment>
<dbReference type="AlphaFoldDB" id="A0A073HXA8"/>
<dbReference type="GO" id="GO:0032259">
    <property type="term" value="P:methylation"/>
    <property type="evidence" value="ECO:0007669"/>
    <property type="project" value="UniProtKB-KW"/>
</dbReference>
<dbReference type="Proteomes" id="UP000053232">
    <property type="component" value="Unassembled WGS sequence"/>
</dbReference>
<name>A0A073HXA8_9SPIT</name>
<accession>A0A073HXA8</accession>
<evidence type="ECO:0000256" key="3">
    <source>
        <dbReference type="ARBA" id="ARBA00022679"/>
    </source>
</evidence>
<keyword evidence="3" id="KW-0808">Transferase</keyword>
<dbReference type="GO" id="GO:0001734">
    <property type="term" value="F:mRNA m(6)A methyltransferase activity"/>
    <property type="evidence" value="ECO:0007669"/>
    <property type="project" value="UniProtKB-EC"/>
</dbReference>
<comment type="catalytic activity">
    <reaction evidence="5">
        <text>an adenosine in mRNA + S-adenosyl-L-methionine = an N(6)-methyladenosine in mRNA + S-adenosyl-L-homocysteine + H(+)</text>
        <dbReference type="Rhea" id="RHEA:55584"/>
        <dbReference type="Rhea" id="RHEA-COMP:12414"/>
        <dbReference type="Rhea" id="RHEA-COMP:12417"/>
        <dbReference type="ChEBI" id="CHEBI:15378"/>
        <dbReference type="ChEBI" id="CHEBI:57856"/>
        <dbReference type="ChEBI" id="CHEBI:59789"/>
        <dbReference type="ChEBI" id="CHEBI:74411"/>
        <dbReference type="ChEBI" id="CHEBI:74449"/>
        <dbReference type="EC" id="2.1.1.348"/>
    </reaction>
</comment>
<sequence length="303" mass="35587">MNNKSIKKPKLQILKRIDGKFKWPYYSSCKQKYKSFKKANVHTHIRRHHKKQKAVEVAKKQHMCKCGKRYSHKADLVYHQNRSIIRIHKQKHLKQTSQTMKNGQSSESGLKKKFNGKLFDVIMSDPPHPKTGLNLPYNCMTITEILSTPIELIQDKGFVFLQTTNAMRNQCETYLVGLGYKIVTYVEWFKSDDGKSLIHGLGRYFQHCVEECVVGVKGDMEYLEQRFNLQKVQNGFIELRRTASQKPKQIYEMIEQLCPGGAFIDVYGRWLNRRPGWVLFGWEAKRMRDKNKKDQDQIQNLIS</sequence>
<reference evidence="8" key="1">
    <citation type="journal article" date="2014" name="Cell">
        <title>The Architecture of a Scrambled Genome Reveals Massive Levels of Genomic Rearrangement during Development.</title>
        <authorList>
            <person name="Chen X."/>
            <person name="Bracht J.R."/>
            <person name="Goldman A.D."/>
            <person name="Dolzhenko E."/>
            <person name="Clay D.M."/>
            <person name="Swart E.C."/>
            <person name="Perlman D.H."/>
            <person name="Doak T.G."/>
            <person name="Stuart A."/>
            <person name="Amemiya C.T."/>
            <person name="Sebra R.P."/>
            <person name="Landweber L.F."/>
        </authorList>
    </citation>
    <scope>NUCLEOTIDE SEQUENCE [LARGE SCALE GENOMIC DNA]</scope>
    <source>
        <strain evidence="8">JRB310</strain>
    </source>
</reference>
<proteinExistence type="inferred from homology"/>
<keyword evidence="8" id="KW-1185">Reference proteome</keyword>
<dbReference type="PANTHER" id="PTHR12829:SF7">
    <property type="entry name" value="N6-ADENOSINE-METHYLTRANSFERASE CATALYTIC SUBUNIT"/>
    <property type="match status" value="1"/>
</dbReference>
<evidence type="ECO:0000313" key="7">
    <source>
        <dbReference type="EMBL" id="KEJ82643.1"/>
    </source>
</evidence>
<dbReference type="EMBL" id="ARYC01008865">
    <property type="protein sequence ID" value="KEJ82643.1"/>
    <property type="molecule type" value="Genomic_DNA"/>
</dbReference>
<evidence type="ECO:0000256" key="5">
    <source>
        <dbReference type="ARBA" id="ARBA00048957"/>
    </source>
</evidence>
<gene>
    <name evidence="7" type="ORF">OXYTRIMIC_064</name>
</gene>
<dbReference type="SUPFAM" id="SSF53335">
    <property type="entry name" value="S-adenosyl-L-methionine-dependent methyltransferases"/>
    <property type="match status" value="1"/>
</dbReference>
<dbReference type="GO" id="GO:0005634">
    <property type="term" value="C:nucleus"/>
    <property type="evidence" value="ECO:0007669"/>
    <property type="project" value="TreeGrafter"/>
</dbReference>
<comment type="caution">
    <text evidence="7">The sequence shown here is derived from an EMBL/GenBank/DDBJ whole genome shotgun (WGS) entry which is preliminary data.</text>
</comment>
<dbReference type="EC" id="2.1.1.348" evidence="1"/>
<dbReference type="InterPro" id="IPR007757">
    <property type="entry name" value="MT-A70-like"/>
</dbReference>
<keyword evidence="2" id="KW-0489">Methyltransferase</keyword>
<protein>
    <recommendedName>
        <fullName evidence="1">mRNA m(6)A methyltransferase</fullName>
        <ecNumber evidence="1">2.1.1.348</ecNumber>
    </recommendedName>
</protein>
<dbReference type="GO" id="GO:0036396">
    <property type="term" value="C:RNA N6-methyladenosine methyltransferase complex"/>
    <property type="evidence" value="ECO:0007669"/>
    <property type="project" value="TreeGrafter"/>
</dbReference>
<keyword evidence="4" id="KW-0949">S-adenosyl-L-methionine</keyword>
<evidence type="ECO:0000256" key="1">
    <source>
        <dbReference type="ARBA" id="ARBA00012160"/>
    </source>
</evidence>
<evidence type="ECO:0000256" key="6">
    <source>
        <dbReference type="PROSITE-ProRule" id="PRU00489"/>
    </source>
</evidence>